<reference evidence="1 2" key="1">
    <citation type="submission" date="2014-11" db="EMBL/GenBank/DDBJ databases">
        <title>A Rickettsiales Symbiont of Amoebae With Ancient Features.</title>
        <authorList>
            <person name="Schulz F."/>
            <person name="Martijn J."/>
            <person name="Wascher F."/>
            <person name="Kostanjsek R."/>
            <person name="Ettema T.J."/>
            <person name="Horn M."/>
        </authorList>
    </citation>
    <scope>NUCLEOTIDE SEQUENCE [LARGE SCALE GENOMIC DNA]</scope>
    <source>
        <strain evidence="1 2">UWC36</strain>
    </source>
</reference>
<dbReference type="RefSeq" id="WP_039458375.1">
    <property type="nucleotide sequence ID" value="NZ_JSWE01000184.1"/>
</dbReference>
<evidence type="ECO:0000313" key="2">
    <source>
        <dbReference type="Proteomes" id="UP000031258"/>
    </source>
</evidence>
<dbReference type="Proteomes" id="UP000031258">
    <property type="component" value="Unassembled WGS sequence"/>
</dbReference>
<accession>A0A0C1MR50</accession>
<gene>
    <name evidence="1" type="ORF">NF27_HQ00100</name>
</gene>
<dbReference type="STRING" id="86105.NF27_HQ00100"/>
<name>A0A0C1MR50_9RICK</name>
<evidence type="ECO:0000313" key="1">
    <source>
        <dbReference type="EMBL" id="KIE04472.1"/>
    </source>
</evidence>
<proteinExistence type="predicted"/>
<sequence length="370" mass="42436">MKQNAISESILCISNPNFIANKTPDHIVFVENGKERKVSKEIIRRKILEETQDKYLLILMKATIDGDNLLVNGLKSVESFNSKKIINSAVKKFVQNGLEEETDFLLKHEGDVEYAAFCAISIGDYGYADKLLSKIPDLHNLAFMALDTKRFSYLEDLRLSGKVGIEYIMAQLTAYNDIEYNHYFAYLASVNLMDCNVKKNESVLKTYLSNEINAVRFFSSLSHEFFINYAHLIDEKNKNIIIRSREVVLNPKKLDMEHINADSAYFYLKEREMMERGKITQGGAAAILLYYPLYKNRTSKEGEKFDKANQLTPICNIPPEIITHIVDICFTHSERDISYPKNILASVKERVVAEWTERVFGKNLTVAHSL</sequence>
<comment type="caution">
    <text evidence="1">The sequence shown here is derived from an EMBL/GenBank/DDBJ whole genome shotgun (WGS) entry which is preliminary data.</text>
</comment>
<organism evidence="1 2">
    <name type="scientific">Candidatus Jidaibacter acanthamoebae</name>
    <dbReference type="NCBI Taxonomy" id="86105"/>
    <lineage>
        <taxon>Bacteria</taxon>
        <taxon>Pseudomonadati</taxon>
        <taxon>Pseudomonadota</taxon>
        <taxon>Alphaproteobacteria</taxon>
        <taxon>Rickettsiales</taxon>
        <taxon>Candidatus Midichloriaceae</taxon>
        <taxon>Candidatus Jidaibacter</taxon>
    </lineage>
</organism>
<dbReference type="OrthoDB" id="9817418at2"/>
<dbReference type="AlphaFoldDB" id="A0A0C1MR50"/>
<keyword evidence="2" id="KW-1185">Reference proteome</keyword>
<dbReference type="EMBL" id="JSWE01000184">
    <property type="protein sequence ID" value="KIE04472.1"/>
    <property type="molecule type" value="Genomic_DNA"/>
</dbReference>
<protein>
    <submittedName>
        <fullName evidence="1">Uncharacterized protein</fullName>
    </submittedName>
</protein>